<protein>
    <submittedName>
        <fullName evidence="1">Uncharacterized protein</fullName>
    </submittedName>
</protein>
<name>A0A2P2KUE5_RHIMU</name>
<organism evidence="1">
    <name type="scientific">Rhizophora mucronata</name>
    <name type="common">Asiatic mangrove</name>
    <dbReference type="NCBI Taxonomy" id="61149"/>
    <lineage>
        <taxon>Eukaryota</taxon>
        <taxon>Viridiplantae</taxon>
        <taxon>Streptophyta</taxon>
        <taxon>Embryophyta</taxon>
        <taxon>Tracheophyta</taxon>
        <taxon>Spermatophyta</taxon>
        <taxon>Magnoliopsida</taxon>
        <taxon>eudicotyledons</taxon>
        <taxon>Gunneridae</taxon>
        <taxon>Pentapetalae</taxon>
        <taxon>rosids</taxon>
        <taxon>fabids</taxon>
        <taxon>Malpighiales</taxon>
        <taxon>Rhizophoraceae</taxon>
        <taxon>Rhizophora</taxon>
    </lineage>
</organism>
<dbReference type="AlphaFoldDB" id="A0A2P2KUE5"/>
<dbReference type="EMBL" id="GGEC01028867">
    <property type="protein sequence ID" value="MBX09351.1"/>
    <property type="molecule type" value="Transcribed_RNA"/>
</dbReference>
<accession>A0A2P2KUE5</accession>
<sequence length="31" mass="3345">MDSIGAKCVLFFLLLFVKSLEGPALMISLST</sequence>
<proteinExistence type="predicted"/>
<evidence type="ECO:0000313" key="1">
    <source>
        <dbReference type="EMBL" id="MBX09351.1"/>
    </source>
</evidence>
<reference evidence="1" key="1">
    <citation type="submission" date="2018-02" db="EMBL/GenBank/DDBJ databases">
        <title>Rhizophora mucronata_Transcriptome.</title>
        <authorList>
            <person name="Meera S.P."/>
            <person name="Sreeshan A."/>
            <person name="Augustine A."/>
        </authorList>
    </citation>
    <scope>NUCLEOTIDE SEQUENCE</scope>
    <source>
        <tissue evidence="1">Leaf</tissue>
    </source>
</reference>